<dbReference type="Pfam" id="PF09079">
    <property type="entry name" value="WHD_Cdc6"/>
    <property type="match status" value="1"/>
</dbReference>
<dbReference type="GO" id="GO:0005524">
    <property type="term" value="F:ATP binding"/>
    <property type="evidence" value="ECO:0007669"/>
    <property type="project" value="UniProtKB-KW"/>
</dbReference>
<dbReference type="GO" id="GO:0006260">
    <property type="term" value="P:DNA replication"/>
    <property type="evidence" value="ECO:0007669"/>
    <property type="project" value="UniProtKB-KW"/>
</dbReference>
<dbReference type="SMART" id="SM00382">
    <property type="entry name" value="AAA"/>
    <property type="match status" value="1"/>
</dbReference>
<dbReference type="EMBL" id="QPHM01000001">
    <property type="protein sequence ID" value="RCU47016.1"/>
    <property type="molecule type" value="Genomic_DNA"/>
</dbReference>
<evidence type="ECO:0000313" key="8">
    <source>
        <dbReference type="Proteomes" id="UP000252189"/>
    </source>
</evidence>
<dbReference type="InterPro" id="IPR027417">
    <property type="entry name" value="P-loop_NTPase"/>
</dbReference>
<accession>A0A368N9T4</accession>
<keyword evidence="4" id="KW-0067">ATP-binding</keyword>
<evidence type="ECO:0000313" key="7">
    <source>
        <dbReference type="EMBL" id="RCU47016.1"/>
    </source>
</evidence>
<dbReference type="InterPro" id="IPR014277">
    <property type="entry name" value="Orc1/Cdc6_arc"/>
</dbReference>
<keyword evidence="2" id="KW-0235">DNA replication</keyword>
<dbReference type="AlphaFoldDB" id="A0A368N9T4"/>
<dbReference type="InterPro" id="IPR036388">
    <property type="entry name" value="WH-like_DNA-bd_sf"/>
</dbReference>
<dbReference type="OrthoDB" id="270161at2157"/>
<comment type="caution">
    <text evidence="7">The sequence shown here is derived from an EMBL/GenBank/DDBJ whole genome shotgun (WGS) entry which is preliminary data.</text>
</comment>
<dbReference type="SMART" id="SM01074">
    <property type="entry name" value="Cdc6_C"/>
    <property type="match status" value="1"/>
</dbReference>
<dbReference type="InterPro" id="IPR049945">
    <property type="entry name" value="AAA_22"/>
</dbReference>
<feature type="domain" description="AAA+ ATPase" evidence="5">
    <location>
        <begin position="41"/>
        <end position="181"/>
    </location>
</feature>
<dbReference type="InterPro" id="IPR036390">
    <property type="entry name" value="WH_DNA-bd_sf"/>
</dbReference>
<sequence>MTNVLEDPAPLQLNYVPDEFQDRENEASSLKASFAGGEEAPLPNLHVHGPRGTGKTQAVNSVFNDLPKRVSKAYVPCHRYDTQYKALKQICKAFSQDVNDGHHTSELQRRVGEQAEVMKTVVILDEIDFLLLNDGDDLLYFLSRLENSDNISVITISSNTEKLESLIEERTYSSLQPRRIGFEPYTGGELYQILAERAKNALASRSLQREALTYIASSTSNVDRGLTWLRYAAKNADNTITEELIREVEASAYQEYVNYLLDDFTEHHYRVYEAVFEASEEGENSVRAGEIYEMYQDLCRSTEQEALSNRRVSDYIKNLELLDIVQADYYYGGEKGKTREVELC</sequence>
<keyword evidence="3" id="KW-0547">Nucleotide-binding</keyword>
<dbReference type="Proteomes" id="UP000252189">
    <property type="component" value="Unassembled WGS sequence"/>
</dbReference>
<dbReference type="GO" id="GO:0016887">
    <property type="term" value="F:ATP hydrolysis activity"/>
    <property type="evidence" value="ECO:0007669"/>
    <property type="project" value="InterPro"/>
</dbReference>
<organism evidence="7 8">
    <name type="scientific">Haloplanus salinus</name>
    <dbReference type="NCBI Taxonomy" id="1126245"/>
    <lineage>
        <taxon>Archaea</taxon>
        <taxon>Methanobacteriati</taxon>
        <taxon>Methanobacteriota</taxon>
        <taxon>Stenosarchaea group</taxon>
        <taxon>Halobacteria</taxon>
        <taxon>Halobacteriales</taxon>
        <taxon>Haloferacaceae</taxon>
        <taxon>Haloplanus</taxon>
    </lineage>
</organism>
<evidence type="ECO:0000259" key="5">
    <source>
        <dbReference type="SMART" id="SM00382"/>
    </source>
</evidence>
<dbReference type="PANTHER" id="PTHR10763:SF26">
    <property type="entry name" value="CELL DIVISION CONTROL PROTEIN 6 HOMOLOG"/>
    <property type="match status" value="1"/>
</dbReference>
<feature type="domain" description="Cdc6 C-terminal" evidence="6">
    <location>
        <begin position="272"/>
        <end position="343"/>
    </location>
</feature>
<dbReference type="InterPro" id="IPR003593">
    <property type="entry name" value="AAA+_ATPase"/>
</dbReference>
<reference evidence="7 8" key="1">
    <citation type="submission" date="2018-07" db="EMBL/GenBank/DDBJ databases">
        <title>Genome sequences of Haloplanus salinus JCM 18368T.</title>
        <authorList>
            <person name="Kim Y.B."/>
            <person name="Roh S.W."/>
        </authorList>
    </citation>
    <scope>NUCLEOTIDE SEQUENCE [LARGE SCALE GENOMIC DNA]</scope>
    <source>
        <strain evidence="7 8">JCM 18368</strain>
    </source>
</reference>
<evidence type="ECO:0000256" key="4">
    <source>
        <dbReference type="ARBA" id="ARBA00022840"/>
    </source>
</evidence>
<dbReference type="Gene3D" id="3.40.50.300">
    <property type="entry name" value="P-loop containing nucleotide triphosphate hydrolases"/>
    <property type="match status" value="1"/>
</dbReference>
<keyword evidence="8" id="KW-1185">Reference proteome</keyword>
<dbReference type="PANTHER" id="PTHR10763">
    <property type="entry name" value="CELL DIVISION CONTROL PROTEIN 6-RELATED"/>
    <property type="match status" value="1"/>
</dbReference>
<dbReference type="SUPFAM" id="SSF46785">
    <property type="entry name" value="Winged helix' DNA-binding domain"/>
    <property type="match status" value="1"/>
</dbReference>
<dbReference type="InterPro" id="IPR050311">
    <property type="entry name" value="ORC1/CDC6"/>
</dbReference>
<proteinExistence type="inferred from homology"/>
<dbReference type="InterPro" id="IPR015163">
    <property type="entry name" value="Cdc6_C"/>
</dbReference>
<name>A0A368N9T4_9EURY</name>
<evidence type="ECO:0000256" key="1">
    <source>
        <dbReference type="ARBA" id="ARBA00006184"/>
    </source>
</evidence>
<comment type="similarity">
    <text evidence="1">Belongs to the CDC6/cdc18 family.</text>
</comment>
<evidence type="ECO:0000259" key="6">
    <source>
        <dbReference type="SMART" id="SM01074"/>
    </source>
</evidence>
<gene>
    <name evidence="7" type="ORF">DU504_06680</name>
</gene>
<evidence type="ECO:0000256" key="3">
    <source>
        <dbReference type="ARBA" id="ARBA00022741"/>
    </source>
</evidence>
<dbReference type="RefSeq" id="WP_114448565.1">
    <property type="nucleotide sequence ID" value="NZ_QPHM01000001.1"/>
</dbReference>
<dbReference type="Gene3D" id="1.10.10.10">
    <property type="entry name" value="Winged helix-like DNA-binding domain superfamily/Winged helix DNA-binding domain"/>
    <property type="match status" value="1"/>
</dbReference>
<evidence type="ECO:0000256" key="2">
    <source>
        <dbReference type="ARBA" id="ARBA00022705"/>
    </source>
</evidence>
<dbReference type="NCBIfam" id="TIGR02928">
    <property type="entry name" value="orc1/cdc6 family replication initiation protein"/>
    <property type="match status" value="1"/>
</dbReference>
<dbReference type="Pfam" id="PF13401">
    <property type="entry name" value="AAA_22"/>
    <property type="match status" value="1"/>
</dbReference>
<dbReference type="SUPFAM" id="SSF52540">
    <property type="entry name" value="P-loop containing nucleoside triphosphate hydrolases"/>
    <property type="match status" value="1"/>
</dbReference>
<dbReference type="Gene3D" id="1.10.8.60">
    <property type="match status" value="1"/>
</dbReference>
<protein>
    <submittedName>
        <fullName evidence="7">AAA family ATPase</fullName>
    </submittedName>
</protein>